<dbReference type="AlphaFoldDB" id="A0A1I0STS5"/>
<dbReference type="EMBL" id="FOJM01000003">
    <property type="protein sequence ID" value="SFA42925.1"/>
    <property type="molecule type" value="Genomic_DNA"/>
</dbReference>
<proteinExistence type="predicted"/>
<protein>
    <submittedName>
        <fullName evidence="1">Uncharacterized protein</fullName>
    </submittedName>
</protein>
<gene>
    <name evidence="1" type="ORF">SAMN04488511_103202</name>
</gene>
<name>A0A1I0STS5_9SPHI</name>
<reference evidence="2" key="1">
    <citation type="submission" date="2016-10" db="EMBL/GenBank/DDBJ databases">
        <authorList>
            <person name="Varghese N."/>
            <person name="Submissions S."/>
        </authorList>
    </citation>
    <scope>NUCLEOTIDE SEQUENCE [LARGE SCALE GENOMIC DNA]</scope>
    <source>
        <strain evidence="2">DSM 18130</strain>
    </source>
</reference>
<organism evidence="1 2">
    <name type="scientific">Pedobacter suwonensis</name>
    <dbReference type="NCBI Taxonomy" id="332999"/>
    <lineage>
        <taxon>Bacteria</taxon>
        <taxon>Pseudomonadati</taxon>
        <taxon>Bacteroidota</taxon>
        <taxon>Sphingobacteriia</taxon>
        <taxon>Sphingobacteriales</taxon>
        <taxon>Sphingobacteriaceae</taxon>
        <taxon>Pedobacter</taxon>
    </lineage>
</organism>
<evidence type="ECO:0000313" key="1">
    <source>
        <dbReference type="EMBL" id="SFA42925.1"/>
    </source>
</evidence>
<keyword evidence="2" id="KW-1185">Reference proteome</keyword>
<sequence>MSKVYGVKKNANICYHILLCMHLQPNFGKKKHGQILSIRVLYYGNAINLAS</sequence>
<dbReference type="Proteomes" id="UP000198836">
    <property type="component" value="Unassembled WGS sequence"/>
</dbReference>
<evidence type="ECO:0000313" key="2">
    <source>
        <dbReference type="Proteomes" id="UP000198836"/>
    </source>
</evidence>
<accession>A0A1I0STS5</accession>